<dbReference type="PANTHER" id="PTHR35024">
    <property type="entry name" value="HYPOTHETICAL CYTOSOLIC PROTEIN"/>
    <property type="match status" value="1"/>
</dbReference>
<dbReference type="RefSeq" id="WP_101646338.1">
    <property type="nucleotide sequence ID" value="NZ_PGVE01000015.1"/>
</dbReference>
<dbReference type="Proteomes" id="UP000234950">
    <property type="component" value="Unassembled WGS sequence"/>
</dbReference>
<organism evidence="2 3">
    <name type="scientific">Neobacillus cucumis</name>
    <dbReference type="NCBI Taxonomy" id="1740721"/>
    <lineage>
        <taxon>Bacteria</taxon>
        <taxon>Bacillati</taxon>
        <taxon>Bacillota</taxon>
        <taxon>Bacilli</taxon>
        <taxon>Bacillales</taxon>
        <taxon>Bacillaceae</taxon>
        <taxon>Neobacillus</taxon>
    </lineage>
</organism>
<sequence>METNRRGDLVINGLGSSNGGVFSRVTLNGSGTVNSDLECEELDCNGTGTLKGNVAANRTKVSGVFRFHGNLEGEKLKVDGTIKISDNLSVKSLMISGKANVEGRVKAEEVNLHGIFTVGEDCEAEKFKGKYRFTIGGLLNAEQIDVEIYGDCKAKEIGGETITVKPHKGSFIGTLFKPFYKTQLETEVIEGDQIVLENTVAKIVRGHRVSIGPNCHIGVVEYSDEFSQHKNSVVDDIQKV</sequence>
<name>A0A2N5HTU8_9BACI</name>
<gene>
    <name evidence="2" type="ORF">CVD27_02605</name>
</gene>
<evidence type="ECO:0000313" key="2">
    <source>
        <dbReference type="EMBL" id="PLS08938.1"/>
    </source>
</evidence>
<proteinExistence type="inferred from homology"/>
<protein>
    <submittedName>
        <fullName evidence="2">Cytoplasmic protein</fullName>
    </submittedName>
</protein>
<comment type="caution">
    <text evidence="2">The sequence shown here is derived from an EMBL/GenBank/DDBJ whole genome shotgun (WGS) entry which is preliminary data.</text>
</comment>
<reference evidence="2 3" key="1">
    <citation type="submission" date="2017-11" db="EMBL/GenBank/DDBJ databases">
        <title>Comparitive Functional Genomics of Dry Heat Resistant strains isolated from the Viking Spacecraft.</title>
        <authorList>
            <person name="Seuylemezian A."/>
            <person name="Cooper K."/>
            <person name="Vaishampayan P."/>
        </authorList>
    </citation>
    <scope>NUCLEOTIDE SEQUENCE [LARGE SCALE GENOMIC DNA]</scope>
    <source>
        <strain evidence="2 3">V32-6</strain>
    </source>
</reference>
<keyword evidence="3" id="KW-1185">Reference proteome</keyword>
<dbReference type="OrthoDB" id="1730007at2"/>
<accession>A0A2N5HTU8</accession>
<comment type="similarity">
    <text evidence="1">Belongs to the bactofilin family.</text>
</comment>
<evidence type="ECO:0000256" key="1">
    <source>
        <dbReference type="ARBA" id="ARBA00044755"/>
    </source>
</evidence>
<evidence type="ECO:0000313" key="3">
    <source>
        <dbReference type="Proteomes" id="UP000234950"/>
    </source>
</evidence>
<dbReference type="PANTHER" id="PTHR35024:SF4">
    <property type="entry name" value="POLYMER-FORMING CYTOSKELETAL PROTEIN"/>
    <property type="match status" value="1"/>
</dbReference>
<dbReference type="InterPro" id="IPR007607">
    <property type="entry name" value="BacA/B"/>
</dbReference>
<dbReference type="EMBL" id="PGVE01000015">
    <property type="protein sequence ID" value="PLS08938.1"/>
    <property type="molecule type" value="Genomic_DNA"/>
</dbReference>
<dbReference type="AlphaFoldDB" id="A0A2N5HTU8"/>